<dbReference type="InterPro" id="IPR010921">
    <property type="entry name" value="Trp_repressor/repl_initiator"/>
</dbReference>
<reference evidence="1 2" key="1">
    <citation type="submission" date="2015-10" db="EMBL/GenBank/DDBJ databases">
        <title>Candidatus Desulfofervidus auxilii, a hydrogenotrophic sulfate-reducing bacterium involved in the thermophilic anaerobic oxidation of methane.</title>
        <authorList>
            <person name="Krukenberg V."/>
            <person name="Richter M."/>
            <person name="Wegener G."/>
        </authorList>
    </citation>
    <scope>NUCLEOTIDE SEQUENCE [LARGE SCALE GENOMIC DNA]</scope>
    <source>
        <strain evidence="1 2">HS1</strain>
    </source>
</reference>
<protein>
    <submittedName>
        <fullName evidence="1">Integrase</fullName>
    </submittedName>
</protein>
<dbReference type="GO" id="GO:0006313">
    <property type="term" value="P:DNA transposition"/>
    <property type="evidence" value="ECO:0007669"/>
    <property type="project" value="InterPro"/>
</dbReference>
<sequence>MKKRYLSEEEKMAIVLAGLKGEQSVAEICREHQISQSQYYKWRDRFLEAGKNALAYGVPSKKEAMLKAEIKRLQRIIGKQTVQIEVLKKTEELFGIR</sequence>
<keyword evidence="2" id="KW-1185">Reference proteome</keyword>
<dbReference type="GO" id="GO:0043565">
    <property type="term" value="F:sequence-specific DNA binding"/>
    <property type="evidence" value="ECO:0007669"/>
    <property type="project" value="InterPro"/>
</dbReference>
<dbReference type="PANTHER" id="PTHR33609:SF1">
    <property type="entry name" value="TRANSPOSASE"/>
    <property type="match status" value="1"/>
</dbReference>
<dbReference type="InterPro" id="IPR052546">
    <property type="entry name" value="Transposase_8_domain"/>
</dbReference>
<name>A0A7U4QKU2_DESA2</name>
<dbReference type="AlphaFoldDB" id="A0A7U4QKU2"/>
<dbReference type="GO" id="GO:0004803">
    <property type="term" value="F:transposase activity"/>
    <property type="evidence" value="ECO:0007669"/>
    <property type="project" value="InterPro"/>
</dbReference>
<dbReference type="InterPro" id="IPR002514">
    <property type="entry name" value="Transposase_8"/>
</dbReference>
<dbReference type="PANTHER" id="PTHR33609">
    <property type="entry name" value="LOW CALCIUM RESPONSE LOCUS PROTEIN S"/>
    <property type="match status" value="1"/>
</dbReference>
<dbReference type="Pfam" id="PF01527">
    <property type="entry name" value="HTH_Tnp_1"/>
    <property type="match status" value="1"/>
</dbReference>
<organism evidence="1 2">
    <name type="scientific">Desulfofervidus auxilii</name>
    <dbReference type="NCBI Taxonomy" id="1621989"/>
    <lineage>
        <taxon>Bacteria</taxon>
        <taxon>Pseudomonadati</taxon>
        <taxon>Thermodesulfobacteriota</taxon>
        <taxon>Candidatus Desulfofervidia</taxon>
        <taxon>Candidatus Desulfofervidales</taxon>
        <taxon>Candidatus Desulfofervidaceae</taxon>
        <taxon>Candidatus Desulfofervidus</taxon>
    </lineage>
</organism>
<evidence type="ECO:0000313" key="2">
    <source>
        <dbReference type="Proteomes" id="UP000070560"/>
    </source>
</evidence>
<dbReference type="InterPro" id="IPR036388">
    <property type="entry name" value="WH-like_DNA-bd_sf"/>
</dbReference>
<dbReference type="Gene3D" id="1.10.10.10">
    <property type="entry name" value="Winged helix-like DNA-binding domain superfamily/Winged helix DNA-binding domain"/>
    <property type="match status" value="1"/>
</dbReference>
<accession>A0A7U4QKU2</accession>
<gene>
    <name evidence="1" type="ORF">HS1_001363</name>
</gene>
<dbReference type="EMBL" id="CP013015">
    <property type="protein sequence ID" value="AMM41166.1"/>
    <property type="molecule type" value="Genomic_DNA"/>
</dbReference>
<dbReference type="RefSeq" id="WP_066062763.1">
    <property type="nucleotide sequence ID" value="NZ_CP013015.1"/>
</dbReference>
<dbReference type="Proteomes" id="UP000070560">
    <property type="component" value="Chromosome"/>
</dbReference>
<dbReference type="OrthoDB" id="9810844at2"/>
<dbReference type="SUPFAM" id="SSF48295">
    <property type="entry name" value="TrpR-like"/>
    <property type="match status" value="1"/>
</dbReference>
<evidence type="ECO:0000313" key="1">
    <source>
        <dbReference type="EMBL" id="AMM41166.1"/>
    </source>
</evidence>
<dbReference type="KEGG" id="daw:HS1_001363"/>
<proteinExistence type="predicted"/>